<name>A0A2I2GMB0_9EURO</name>
<dbReference type="OrthoDB" id="4468425at2759"/>
<evidence type="ECO:0000313" key="1">
    <source>
        <dbReference type="EMBL" id="PLB53989.1"/>
    </source>
</evidence>
<gene>
    <name evidence="1" type="ORF">P170DRAFT_482240</name>
</gene>
<reference evidence="1 2" key="1">
    <citation type="submission" date="2016-12" db="EMBL/GenBank/DDBJ databases">
        <title>The genomes of Aspergillus section Nigri reveals drivers in fungal speciation.</title>
        <authorList>
            <consortium name="DOE Joint Genome Institute"/>
            <person name="Vesth T.C."/>
            <person name="Nybo J."/>
            <person name="Theobald S."/>
            <person name="Brandl J."/>
            <person name="Frisvad J.C."/>
            <person name="Nielsen K.F."/>
            <person name="Lyhne E.K."/>
            <person name="Kogle M.E."/>
            <person name="Kuo A."/>
            <person name="Riley R."/>
            <person name="Clum A."/>
            <person name="Nolan M."/>
            <person name="Lipzen A."/>
            <person name="Salamov A."/>
            <person name="Henrissat B."/>
            <person name="Wiebenga A."/>
            <person name="De Vries R.P."/>
            <person name="Grigoriev I.V."/>
            <person name="Mortensen U.H."/>
            <person name="Andersen M.R."/>
            <person name="Baker S.E."/>
        </authorList>
    </citation>
    <scope>NUCLEOTIDE SEQUENCE [LARGE SCALE GENOMIC DNA]</scope>
    <source>
        <strain evidence="1 2">IBT 23096</strain>
    </source>
</reference>
<sequence length="179" mass="20652">MGDDPIRNRAALIQLHTEYENINQTEECDNGPTRRGRGHASLIVDRLLDEIHPEWSTCDEQRRSNLRARFHNRKRFGKRWAVLTRHLGPAVLFICSRKLEKMVKNTVVTVQFLEQISEHIAGNCQDVVELLNTLNPLATDLIQNRDINTHNINSIIEYLWRGHSEGLYDSGLTYLSHSA</sequence>
<dbReference type="Proteomes" id="UP000234275">
    <property type="component" value="Unassembled WGS sequence"/>
</dbReference>
<dbReference type="AlphaFoldDB" id="A0A2I2GMB0"/>
<organism evidence="1 2">
    <name type="scientific">Aspergillus steynii IBT 23096</name>
    <dbReference type="NCBI Taxonomy" id="1392250"/>
    <lineage>
        <taxon>Eukaryota</taxon>
        <taxon>Fungi</taxon>
        <taxon>Dikarya</taxon>
        <taxon>Ascomycota</taxon>
        <taxon>Pezizomycotina</taxon>
        <taxon>Eurotiomycetes</taxon>
        <taxon>Eurotiomycetidae</taxon>
        <taxon>Eurotiales</taxon>
        <taxon>Aspergillaceae</taxon>
        <taxon>Aspergillus</taxon>
        <taxon>Aspergillus subgen. Circumdati</taxon>
    </lineage>
</organism>
<dbReference type="VEuPathDB" id="FungiDB:P170DRAFT_482240"/>
<proteinExistence type="predicted"/>
<evidence type="ECO:0000313" key="2">
    <source>
        <dbReference type="Proteomes" id="UP000234275"/>
    </source>
</evidence>
<protein>
    <submittedName>
        <fullName evidence="1">Uncharacterized protein</fullName>
    </submittedName>
</protein>
<comment type="caution">
    <text evidence="1">The sequence shown here is derived from an EMBL/GenBank/DDBJ whole genome shotgun (WGS) entry which is preliminary data.</text>
</comment>
<dbReference type="EMBL" id="MSFO01000001">
    <property type="protein sequence ID" value="PLB53989.1"/>
    <property type="molecule type" value="Genomic_DNA"/>
</dbReference>
<dbReference type="GeneID" id="36561576"/>
<dbReference type="RefSeq" id="XP_024709291.1">
    <property type="nucleotide sequence ID" value="XM_024853878.1"/>
</dbReference>
<accession>A0A2I2GMB0</accession>
<keyword evidence="2" id="KW-1185">Reference proteome</keyword>